<evidence type="ECO:0000313" key="1">
    <source>
        <dbReference type="EMBL" id="EIM26189.1"/>
    </source>
</evidence>
<keyword evidence="2" id="KW-1185">Reference proteome</keyword>
<dbReference type="Proteomes" id="UP000003947">
    <property type="component" value="Unassembled WGS sequence"/>
</dbReference>
<evidence type="ECO:0000313" key="2">
    <source>
        <dbReference type="Proteomes" id="UP000003947"/>
    </source>
</evidence>
<dbReference type="EMBL" id="JH660646">
    <property type="protein sequence ID" value="EIM26189.1"/>
    <property type="molecule type" value="Genomic_DNA"/>
</dbReference>
<protein>
    <submittedName>
        <fullName evidence="1">Uncharacterized protein</fullName>
    </submittedName>
</protein>
<dbReference type="STRING" id="864069.MicloDRAFT_00051470"/>
<organism evidence="1 2">
    <name type="scientific">Microvirga lotononidis</name>
    <dbReference type="NCBI Taxonomy" id="864069"/>
    <lineage>
        <taxon>Bacteria</taxon>
        <taxon>Pseudomonadati</taxon>
        <taxon>Pseudomonadota</taxon>
        <taxon>Alphaproteobacteria</taxon>
        <taxon>Hyphomicrobiales</taxon>
        <taxon>Methylobacteriaceae</taxon>
        <taxon>Microvirga</taxon>
    </lineage>
</organism>
<accession>I4YQE7</accession>
<reference evidence="1 2" key="1">
    <citation type="submission" date="2012-02" db="EMBL/GenBank/DDBJ databases">
        <title>Improved High-Quality Draft sequence of Microvirga sp. WSM3557.</title>
        <authorList>
            <consortium name="US DOE Joint Genome Institute"/>
            <person name="Lucas S."/>
            <person name="Han J."/>
            <person name="Lapidus A."/>
            <person name="Cheng J.-F."/>
            <person name="Goodwin L."/>
            <person name="Pitluck S."/>
            <person name="Peters L."/>
            <person name="Zhang X."/>
            <person name="Detter J.C."/>
            <person name="Han C."/>
            <person name="Tapia R."/>
            <person name="Land M."/>
            <person name="Hauser L."/>
            <person name="Kyrpides N."/>
            <person name="Ivanova N."/>
            <person name="Pagani I."/>
            <person name="Brau L."/>
            <person name="Yates R."/>
            <person name="O'Hara G."/>
            <person name="Rui T."/>
            <person name="Howieson J."/>
            <person name="Reeve W."/>
            <person name="Woyke T."/>
        </authorList>
    </citation>
    <scope>NUCLEOTIDE SEQUENCE [LARGE SCALE GENOMIC DNA]</scope>
    <source>
        <strain evidence="1 2">WSM3557</strain>
    </source>
</reference>
<dbReference type="AlphaFoldDB" id="I4YQE7"/>
<name>I4YQE7_9HYPH</name>
<sequence>MLHIAAATRGGSISNAIPASLVFPNDPPERDAAAQIYAMNIYPMGELDNLPIRRVVGEDPSPFHFR</sequence>
<dbReference type="HOGENOM" id="CLU_2826324_0_0_5"/>
<gene>
    <name evidence="1" type="ORF">MicloDRAFT_00051470</name>
</gene>
<dbReference type="RefSeq" id="WP_009492168.1">
    <property type="nucleotide sequence ID" value="NZ_CP141050.1"/>
</dbReference>
<proteinExistence type="predicted"/>
<dbReference type="PATRIC" id="fig|864069.3.peg.5537"/>